<dbReference type="PANTHER" id="PTHR24221">
    <property type="entry name" value="ATP-BINDING CASSETTE SUB-FAMILY B"/>
    <property type="match status" value="1"/>
</dbReference>
<feature type="transmembrane region" description="Helical" evidence="5">
    <location>
        <begin position="167"/>
        <end position="191"/>
    </location>
</feature>
<keyword evidence="4 5" id="KW-0472">Membrane</keyword>
<dbReference type="InterPro" id="IPR011527">
    <property type="entry name" value="ABC1_TM_dom"/>
</dbReference>
<dbReference type="GO" id="GO:0005886">
    <property type="term" value="C:plasma membrane"/>
    <property type="evidence" value="ECO:0007669"/>
    <property type="project" value="UniProtKB-SubCell"/>
</dbReference>
<proteinExistence type="predicted"/>
<name>A0A6B8W8C0_9CORY</name>
<dbReference type="Proteomes" id="UP000424462">
    <property type="component" value="Chromosome"/>
</dbReference>
<evidence type="ECO:0000313" key="7">
    <source>
        <dbReference type="EMBL" id="QGU07136.1"/>
    </source>
</evidence>
<feature type="transmembrane region" description="Helical" evidence="5">
    <location>
        <begin position="69"/>
        <end position="89"/>
    </location>
</feature>
<feature type="transmembrane region" description="Helical" evidence="5">
    <location>
        <begin position="282"/>
        <end position="303"/>
    </location>
</feature>
<dbReference type="PROSITE" id="PS50929">
    <property type="entry name" value="ABC_TM1F"/>
    <property type="match status" value="1"/>
</dbReference>
<protein>
    <submittedName>
        <fullName evidence="7">Heterocyst differentiation ATP-binding protein HepA</fullName>
    </submittedName>
</protein>
<evidence type="ECO:0000256" key="1">
    <source>
        <dbReference type="ARBA" id="ARBA00004651"/>
    </source>
</evidence>
<reference evidence="7 8" key="1">
    <citation type="submission" date="2019-11" db="EMBL/GenBank/DDBJ databases">
        <title>Complete genome sequence of Corynebacterium kalinowskii 1959, a novel Corynebacterium species isolated from soil of a small paddock in Vilsendorf, Germany.</title>
        <authorList>
            <person name="Schaffert L."/>
            <person name="Ruwe M."/>
            <person name="Milse J."/>
            <person name="Hanuschka K."/>
            <person name="Ortseifen V."/>
            <person name="Droste J."/>
            <person name="Brandt D."/>
            <person name="Schlueter L."/>
            <person name="Kutter Y."/>
            <person name="Vinke S."/>
            <person name="Viehoefer P."/>
            <person name="Jacob L."/>
            <person name="Luebke N.-C."/>
            <person name="Schulte-Berndt E."/>
            <person name="Hain C."/>
            <person name="Linder M."/>
            <person name="Schmidt P."/>
            <person name="Wollenschlaeger L."/>
            <person name="Luttermann T."/>
            <person name="Thieme E."/>
            <person name="Hassa J."/>
            <person name="Haak M."/>
            <person name="Wittchen M."/>
            <person name="Mentz A."/>
            <person name="Persicke M."/>
            <person name="Busche T."/>
            <person name="Ruckert C."/>
        </authorList>
    </citation>
    <scope>NUCLEOTIDE SEQUENCE [LARGE SCALE GENOMIC DNA]</scope>
    <source>
        <strain evidence="7 8">2039</strain>
    </source>
</reference>
<evidence type="ECO:0000256" key="2">
    <source>
        <dbReference type="ARBA" id="ARBA00022692"/>
    </source>
</evidence>
<sequence length="584" mass="63262">MTLLLNRGHAADPDTPGMPAVWEGRRRTLLLTLLVLSVVQAVLALTMTFSVDQLLEAAELGRAAVFSGHWQQLVALVGSVLGIGLARWLERVVAEDLGQDYVFEQRHRLVTSALGGNREGRSLGVIVTRASNDLTAIRNWIALGIVPLLTAVPMILIVLLVLSVQNWAVAVAVSIPIMLMVVVLPGMAQVAHTRARKLRRHRGRMSARIADLVRAGESVQAAGAIQRELKAVDRDSIRVVDAAVERAAINGLIRALTVTAASLATVAVVVVAAMGLVSTAGVASIMTLLGILATPLGDLGRVVEYRQNYKAARRILAPMLSEAEEIKQVEKAREKKYRKLREEQFDPAAGLRIRHLVVNGRVLPELVAKPGERIQLSSGDPGQIRRTVQNLMTAKSSAPFDTELAEPEIEISGVDVGNAPGKVRRDLLGFASVHIPLERGSVRRLVSLRIPDASDEEVREVLERVGLKGRIERGVKGMELKLKNGGQPLTPAEVMRLKLARALLRRPAVLLLEGVDSALDVAGVELLRGIIRDYPGVVLFSSHDPGHLAGQFREWGLDGPALLPEHFHREWGSAAADAMNEEEG</sequence>
<dbReference type="GO" id="GO:0005524">
    <property type="term" value="F:ATP binding"/>
    <property type="evidence" value="ECO:0007669"/>
    <property type="project" value="UniProtKB-KW"/>
</dbReference>
<feature type="transmembrane region" description="Helical" evidence="5">
    <location>
        <begin position="28"/>
        <end position="49"/>
    </location>
</feature>
<keyword evidence="7" id="KW-0067">ATP-binding</keyword>
<dbReference type="SUPFAM" id="SSF90123">
    <property type="entry name" value="ABC transporter transmembrane region"/>
    <property type="match status" value="1"/>
</dbReference>
<dbReference type="PANTHER" id="PTHR24221:SF248">
    <property type="entry name" value="ABC TRANSPORTER TRANSMEMBRANE REGION"/>
    <property type="match status" value="1"/>
</dbReference>
<feature type="domain" description="ABC transmembrane type-1" evidence="6">
    <location>
        <begin position="29"/>
        <end position="308"/>
    </location>
</feature>
<dbReference type="InterPro" id="IPR039421">
    <property type="entry name" value="Type_1_exporter"/>
</dbReference>
<dbReference type="Pfam" id="PF00664">
    <property type="entry name" value="ABC_membrane"/>
    <property type="match status" value="1"/>
</dbReference>
<gene>
    <name evidence="7" type="primary">hepA</name>
    <name evidence="7" type="ORF">COCCU_05960</name>
</gene>
<dbReference type="GO" id="GO:0140359">
    <property type="term" value="F:ABC-type transporter activity"/>
    <property type="evidence" value="ECO:0007669"/>
    <property type="project" value="InterPro"/>
</dbReference>
<dbReference type="Gene3D" id="3.40.50.300">
    <property type="entry name" value="P-loop containing nucleotide triphosphate hydrolases"/>
    <property type="match status" value="1"/>
</dbReference>
<dbReference type="KEGG" id="cok:COCCU_05960"/>
<evidence type="ECO:0000256" key="4">
    <source>
        <dbReference type="ARBA" id="ARBA00023136"/>
    </source>
</evidence>
<feature type="transmembrane region" description="Helical" evidence="5">
    <location>
        <begin position="255"/>
        <end position="276"/>
    </location>
</feature>
<dbReference type="AlphaFoldDB" id="A0A6B8W8C0"/>
<comment type="subcellular location">
    <subcellularLocation>
        <location evidence="1">Cell membrane</location>
        <topology evidence="1">Multi-pass membrane protein</topology>
    </subcellularLocation>
</comment>
<evidence type="ECO:0000256" key="3">
    <source>
        <dbReference type="ARBA" id="ARBA00022989"/>
    </source>
</evidence>
<keyword evidence="8" id="KW-1185">Reference proteome</keyword>
<dbReference type="GO" id="GO:0034040">
    <property type="term" value="F:ATPase-coupled lipid transmembrane transporter activity"/>
    <property type="evidence" value="ECO:0007669"/>
    <property type="project" value="TreeGrafter"/>
</dbReference>
<keyword evidence="3 5" id="KW-1133">Transmembrane helix</keyword>
<dbReference type="InterPro" id="IPR036640">
    <property type="entry name" value="ABC1_TM_sf"/>
</dbReference>
<evidence type="ECO:0000256" key="5">
    <source>
        <dbReference type="SAM" id="Phobius"/>
    </source>
</evidence>
<feature type="transmembrane region" description="Helical" evidence="5">
    <location>
        <begin position="140"/>
        <end position="161"/>
    </location>
</feature>
<evidence type="ECO:0000259" key="6">
    <source>
        <dbReference type="PROSITE" id="PS50929"/>
    </source>
</evidence>
<dbReference type="InterPro" id="IPR027417">
    <property type="entry name" value="P-loop_NTPase"/>
</dbReference>
<dbReference type="Gene3D" id="1.20.1560.10">
    <property type="entry name" value="ABC transporter type 1, transmembrane domain"/>
    <property type="match status" value="1"/>
</dbReference>
<evidence type="ECO:0000313" key="8">
    <source>
        <dbReference type="Proteomes" id="UP000424462"/>
    </source>
</evidence>
<accession>A0A6B8W8C0</accession>
<dbReference type="SUPFAM" id="SSF52540">
    <property type="entry name" value="P-loop containing nucleoside triphosphate hydrolases"/>
    <property type="match status" value="1"/>
</dbReference>
<keyword evidence="7" id="KW-0547">Nucleotide-binding</keyword>
<organism evidence="7 8">
    <name type="scientific">Corynebacterium occultum</name>
    <dbReference type="NCBI Taxonomy" id="2675219"/>
    <lineage>
        <taxon>Bacteria</taxon>
        <taxon>Bacillati</taxon>
        <taxon>Actinomycetota</taxon>
        <taxon>Actinomycetes</taxon>
        <taxon>Mycobacteriales</taxon>
        <taxon>Corynebacteriaceae</taxon>
        <taxon>Corynebacterium</taxon>
    </lineage>
</organism>
<keyword evidence="2 5" id="KW-0812">Transmembrane</keyword>
<dbReference type="EMBL" id="CP046455">
    <property type="protein sequence ID" value="QGU07136.1"/>
    <property type="molecule type" value="Genomic_DNA"/>
</dbReference>